<comment type="similarity">
    <text evidence="1 3">Belongs to the short-chain dehydrogenases/reductases (SDR) family.</text>
</comment>
<name>A0A975YFE8_9RHOB</name>
<reference evidence="4 5" key="1">
    <citation type="submission" date="2021-07" db="EMBL/GenBank/DDBJ databases">
        <title>Karlodiniumbacter phycospheric gen. nov., sp. nov., a phycosphere bacterium isolated from karlodinium veneficum.</title>
        <authorList>
            <person name="Peng Y."/>
            <person name="Jiang L."/>
            <person name="Lee J."/>
        </authorList>
    </citation>
    <scope>NUCLEOTIDE SEQUENCE</scope>
    <source>
        <strain evidence="4 5">N5</strain>
    </source>
</reference>
<dbReference type="EMBL" id="JAIMBW010000001">
    <property type="protein sequence ID" value="MBY4894633.1"/>
    <property type="molecule type" value="Genomic_DNA"/>
</dbReference>
<evidence type="ECO:0000256" key="3">
    <source>
        <dbReference type="RuleBase" id="RU000363"/>
    </source>
</evidence>
<dbReference type="CDD" id="cd05374">
    <property type="entry name" value="17beta-HSD-like_SDR_c"/>
    <property type="match status" value="1"/>
</dbReference>
<dbReference type="PRINTS" id="PR00081">
    <property type="entry name" value="GDHRDH"/>
</dbReference>
<gene>
    <name evidence="4" type="ORF">KUL25_17880</name>
</gene>
<organism evidence="4">
    <name type="scientific">Gymnodinialimonas phycosphaerae</name>
    <dbReference type="NCBI Taxonomy" id="2841589"/>
    <lineage>
        <taxon>Bacteria</taxon>
        <taxon>Pseudomonadati</taxon>
        <taxon>Pseudomonadota</taxon>
        <taxon>Alphaproteobacteria</taxon>
        <taxon>Rhodobacterales</taxon>
        <taxon>Paracoccaceae</taxon>
        <taxon>Gymnodinialimonas</taxon>
    </lineage>
</organism>
<evidence type="ECO:0000256" key="1">
    <source>
        <dbReference type="ARBA" id="ARBA00006484"/>
    </source>
</evidence>
<dbReference type="InterPro" id="IPR036291">
    <property type="entry name" value="NAD(P)-bd_dom_sf"/>
</dbReference>
<dbReference type="PRINTS" id="PR00080">
    <property type="entry name" value="SDRFAMILY"/>
</dbReference>
<evidence type="ECO:0000256" key="2">
    <source>
        <dbReference type="ARBA" id="ARBA00023002"/>
    </source>
</evidence>
<accession>A0A975YFE8</accession>
<evidence type="ECO:0000313" key="5">
    <source>
        <dbReference type="Proteomes" id="UP000693972"/>
    </source>
</evidence>
<keyword evidence="5" id="KW-1185">Reference proteome</keyword>
<dbReference type="RefSeq" id="WP_257894172.1">
    <property type="nucleotide sequence ID" value="NZ_JAIMBW010000001.1"/>
</dbReference>
<dbReference type="EMBL" id="CP078073">
    <property type="protein sequence ID" value="QXL87275.1"/>
    <property type="molecule type" value="Genomic_DNA"/>
</dbReference>
<dbReference type="InterPro" id="IPR020904">
    <property type="entry name" value="Sc_DH/Rdtase_CS"/>
</dbReference>
<dbReference type="PANTHER" id="PTHR44169">
    <property type="entry name" value="NADPH-DEPENDENT 1-ACYLDIHYDROXYACETONE PHOSPHATE REDUCTASE"/>
    <property type="match status" value="1"/>
</dbReference>
<dbReference type="InterPro" id="IPR002347">
    <property type="entry name" value="SDR_fam"/>
</dbReference>
<protein>
    <submittedName>
        <fullName evidence="4">SDR family NAD(P)-dependent oxidoreductase</fullName>
    </submittedName>
</protein>
<dbReference type="Gene3D" id="3.40.50.720">
    <property type="entry name" value="NAD(P)-binding Rossmann-like Domain"/>
    <property type="match status" value="1"/>
</dbReference>
<dbReference type="Pfam" id="PF00106">
    <property type="entry name" value="adh_short"/>
    <property type="match status" value="1"/>
</dbReference>
<dbReference type="Proteomes" id="UP000693972">
    <property type="component" value="Unassembled WGS sequence"/>
</dbReference>
<sequence>MTRSILITGCSSGIGHVAAHTLHARGWRVFACVRRDEDRTRLEAEGLESGILDMSDTASIEAGLADVLERTGGTLNALFNNAGFGLPGAVEDLPTDGLRATFETNVFGLHHLTRAVIPVMRKQGHGRIVQHSSGFGRHVARWRGAYNASKHALEGLTDTLRLEMRGTGIHVSTLNTGPVTSKFRVNSIPQFERWIDWENSADPDRYRRQLLPFLYETSSPAPFQREPDAVVRRLIHAIESPNPRPRYHITPATHIAEGLARLLPQRMIDAIAARI</sequence>
<dbReference type="GO" id="GO:0016491">
    <property type="term" value="F:oxidoreductase activity"/>
    <property type="evidence" value="ECO:0007669"/>
    <property type="project" value="UniProtKB-KW"/>
</dbReference>
<dbReference type="PANTHER" id="PTHR44169:SF6">
    <property type="entry name" value="NADPH-DEPENDENT 1-ACYLDIHYDROXYACETONE PHOSPHATE REDUCTASE"/>
    <property type="match status" value="1"/>
</dbReference>
<evidence type="ECO:0000313" key="4">
    <source>
        <dbReference type="EMBL" id="QXL87275.1"/>
    </source>
</evidence>
<dbReference type="AlphaFoldDB" id="A0A975YFE8"/>
<keyword evidence="2" id="KW-0560">Oxidoreductase</keyword>
<proteinExistence type="inferred from homology"/>
<dbReference type="SUPFAM" id="SSF51735">
    <property type="entry name" value="NAD(P)-binding Rossmann-fold domains"/>
    <property type="match status" value="1"/>
</dbReference>
<dbReference type="PROSITE" id="PS00061">
    <property type="entry name" value="ADH_SHORT"/>
    <property type="match status" value="1"/>
</dbReference>